<proteinExistence type="predicted"/>
<protein>
    <recommendedName>
        <fullName evidence="4">Preprotein translocase subunit YajC</fullName>
    </recommendedName>
</protein>
<dbReference type="Proteomes" id="UP000239990">
    <property type="component" value="Unassembled WGS sequence"/>
</dbReference>
<organism evidence="2 3">
    <name type="scientific">Achromobacter spanius</name>
    <dbReference type="NCBI Taxonomy" id="217203"/>
    <lineage>
        <taxon>Bacteria</taxon>
        <taxon>Pseudomonadati</taxon>
        <taxon>Pseudomonadota</taxon>
        <taxon>Betaproteobacteria</taxon>
        <taxon>Burkholderiales</taxon>
        <taxon>Alcaligenaceae</taxon>
        <taxon>Achromobacter</taxon>
    </lineage>
</organism>
<dbReference type="InterPro" id="IPR049708">
    <property type="entry name" value="PP0621-like"/>
</dbReference>
<dbReference type="AlphaFoldDB" id="A0A2S5GYC5"/>
<evidence type="ECO:0008006" key="4">
    <source>
        <dbReference type="Google" id="ProtNLM"/>
    </source>
</evidence>
<dbReference type="RefSeq" id="WP_046806679.1">
    <property type="nucleotide sequence ID" value="NZ_PREU01000001.1"/>
</dbReference>
<comment type="caution">
    <text evidence="2">The sequence shown here is derived from an EMBL/GenBank/DDBJ whole genome shotgun (WGS) entry which is preliminary data.</text>
</comment>
<gene>
    <name evidence="2" type="ORF">C4E15_00785</name>
</gene>
<dbReference type="NCBIfam" id="NF041023">
    <property type="entry name" value="PP0621_fam"/>
    <property type="match status" value="1"/>
</dbReference>
<evidence type="ECO:0000313" key="3">
    <source>
        <dbReference type="Proteomes" id="UP000239990"/>
    </source>
</evidence>
<accession>A0A2S5GYC5</accession>
<reference evidence="2 3" key="1">
    <citation type="submission" date="2018-02" db="EMBL/GenBank/DDBJ databases">
        <title>Draft Genome of Achromobacter spanius stain 6.</title>
        <authorList>
            <person name="Gunasekera T.S."/>
            <person name="Radwan O."/>
            <person name="Ruiz O.N."/>
        </authorList>
    </citation>
    <scope>NUCLEOTIDE SEQUENCE [LARGE SCALE GENOMIC DNA]</scope>
    <source>
        <strain evidence="2 3">6</strain>
    </source>
</reference>
<feature type="region of interest" description="Disordered" evidence="1">
    <location>
        <begin position="28"/>
        <end position="48"/>
    </location>
</feature>
<evidence type="ECO:0000313" key="2">
    <source>
        <dbReference type="EMBL" id="PPA77865.1"/>
    </source>
</evidence>
<evidence type="ECO:0000256" key="1">
    <source>
        <dbReference type="SAM" id="MobiDB-lite"/>
    </source>
</evidence>
<sequence length="89" mass="9478">MGKLLFWIVLIIAVLFVARIAARMAAARQAGEPTQGRGKATRSAPAPAAPESMVRCAHCGIHLPRSEAVLLNGMTWCSTEHSTLGPARK</sequence>
<name>A0A2S5GYC5_9BURK</name>
<dbReference type="EMBL" id="PREU01000001">
    <property type="protein sequence ID" value="PPA77865.1"/>
    <property type="molecule type" value="Genomic_DNA"/>
</dbReference>
<dbReference type="OrthoDB" id="9814432at2"/>